<evidence type="ECO:0000313" key="2">
    <source>
        <dbReference type="EMBL" id="KAG8066264.1"/>
    </source>
</evidence>
<dbReference type="Proteomes" id="UP000729402">
    <property type="component" value="Unassembled WGS sequence"/>
</dbReference>
<name>A0A8J5T168_ZIZPA</name>
<accession>A0A8J5T168</accession>
<reference evidence="2" key="2">
    <citation type="submission" date="2021-02" db="EMBL/GenBank/DDBJ databases">
        <authorList>
            <person name="Kimball J.A."/>
            <person name="Haas M.W."/>
            <person name="Macchietto M."/>
            <person name="Kono T."/>
            <person name="Duquette J."/>
            <person name="Shao M."/>
        </authorList>
    </citation>
    <scope>NUCLEOTIDE SEQUENCE</scope>
    <source>
        <tissue evidence="2">Fresh leaf tissue</tissue>
    </source>
</reference>
<feature type="region of interest" description="Disordered" evidence="1">
    <location>
        <begin position="138"/>
        <end position="274"/>
    </location>
</feature>
<feature type="compositionally biased region" description="Gly residues" evidence="1">
    <location>
        <begin position="170"/>
        <end position="179"/>
    </location>
</feature>
<organism evidence="2 3">
    <name type="scientific">Zizania palustris</name>
    <name type="common">Northern wild rice</name>
    <dbReference type="NCBI Taxonomy" id="103762"/>
    <lineage>
        <taxon>Eukaryota</taxon>
        <taxon>Viridiplantae</taxon>
        <taxon>Streptophyta</taxon>
        <taxon>Embryophyta</taxon>
        <taxon>Tracheophyta</taxon>
        <taxon>Spermatophyta</taxon>
        <taxon>Magnoliopsida</taxon>
        <taxon>Liliopsida</taxon>
        <taxon>Poales</taxon>
        <taxon>Poaceae</taxon>
        <taxon>BOP clade</taxon>
        <taxon>Oryzoideae</taxon>
        <taxon>Oryzeae</taxon>
        <taxon>Zizaniinae</taxon>
        <taxon>Zizania</taxon>
    </lineage>
</organism>
<gene>
    <name evidence="2" type="ORF">GUJ93_ZPchr0004g38564</name>
</gene>
<keyword evidence="3" id="KW-1185">Reference proteome</keyword>
<reference evidence="2" key="1">
    <citation type="journal article" date="2021" name="bioRxiv">
        <title>Whole Genome Assembly and Annotation of Northern Wild Rice, Zizania palustris L., Supports a Whole Genome Duplication in the Zizania Genus.</title>
        <authorList>
            <person name="Haas M."/>
            <person name="Kono T."/>
            <person name="Macchietto M."/>
            <person name="Millas R."/>
            <person name="McGilp L."/>
            <person name="Shao M."/>
            <person name="Duquette J."/>
            <person name="Hirsch C.N."/>
            <person name="Kimball J."/>
        </authorList>
    </citation>
    <scope>NUCLEOTIDE SEQUENCE</scope>
    <source>
        <tissue evidence="2">Fresh leaf tissue</tissue>
    </source>
</reference>
<feature type="region of interest" description="Disordered" evidence="1">
    <location>
        <begin position="42"/>
        <end position="72"/>
    </location>
</feature>
<evidence type="ECO:0000256" key="1">
    <source>
        <dbReference type="SAM" id="MobiDB-lite"/>
    </source>
</evidence>
<feature type="compositionally biased region" description="Basic and acidic residues" evidence="1">
    <location>
        <begin position="240"/>
        <end position="267"/>
    </location>
</feature>
<feature type="compositionally biased region" description="Gly residues" evidence="1">
    <location>
        <begin position="191"/>
        <end position="207"/>
    </location>
</feature>
<evidence type="ECO:0000313" key="3">
    <source>
        <dbReference type="Proteomes" id="UP000729402"/>
    </source>
</evidence>
<sequence length="411" mass="43373">MTSPSVRPKSRIFLVGESSSASVQGGEIPSDIAALDLGRGGDAGSGCSAVVGGPSGRGHVGPPSSSAARGGDFDPAVRPYKNRWIWFPKAAPLSVSTVHLGFAARAAEVRRFGAGSRRLSRSEPRLVDSRSFASVVGGFGMDQSGGPRRDAVRGENWGGGGFRGYDKEGFTGGQDVGRSGGKRKAPDRGDGWGPDGGRGFGDGGFQDGGSVYVPDNPNRGTEKQDKNVGGGSEFNGSDDANDKIQKSDKQSDVSQKKLEEAMEEHNSDVGGKVDIPEFFEDISDDEPNEDNTATVGGSHEDVCSDQMNVVNLKEGRCRDEAAQGDAKLHGSVTAGDVEMDAQLAEDDVRKGKKRIKHQKKPPVAQRFSTRIKRDGVPIQIKAQNRMDQINDVSGGIEDDGAIIVEASDNLD</sequence>
<dbReference type="EMBL" id="JAAALK010000285">
    <property type="protein sequence ID" value="KAG8066264.1"/>
    <property type="molecule type" value="Genomic_DNA"/>
</dbReference>
<protein>
    <submittedName>
        <fullName evidence="2">Uncharacterized protein</fullName>
    </submittedName>
</protein>
<proteinExistence type="predicted"/>
<feature type="region of interest" description="Disordered" evidence="1">
    <location>
        <begin position="281"/>
        <end position="300"/>
    </location>
</feature>
<comment type="caution">
    <text evidence="2">The sequence shown here is derived from an EMBL/GenBank/DDBJ whole genome shotgun (WGS) entry which is preliminary data.</text>
</comment>
<dbReference type="AlphaFoldDB" id="A0A8J5T168"/>